<dbReference type="SUPFAM" id="SSF51735">
    <property type="entry name" value="NAD(P)-binding Rossmann-fold domains"/>
    <property type="match status" value="1"/>
</dbReference>
<keyword evidence="5" id="KW-0560">Oxidoreductase</keyword>
<dbReference type="GO" id="GO:0016491">
    <property type="term" value="F:oxidoreductase activity"/>
    <property type="evidence" value="ECO:0007669"/>
    <property type="project" value="UniProtKB-KW"/>
</dbReference>
<comment type="similarity">
    <text evidence="3">Belongs to the short-chain dehydrogenases/reductases (SDR) family.</text>
</comment>
<keyword evidence="6" id="KW-0496">Mitochondrion</keyword>
<dbReference type="GO" id="GO:0005739">
    <property type="term" value="C:mitochondrion"/>
    <property type="evidence" value="ECO:0000318"/>
    <property type="project" value="GO_Central"/>
</dbReference>
<name>T1FN73_HELRO</name>
<dbReference type="PANTHER" id="PTHR42808:SF3">
    <property type="entry name" value="HYDROXYSTEROID DEHYDROGENASE-LIKE PROTEIN 2"/>
    <property type="match status" value="1"/>
</dbReference>
<dbReference type="InterPro" id="IPR003033">
    <property type="entry name" value="SCP2_sterol-bd_dom"/>
</dbReference>
<dbReference type="OMA" id="GFSCLWP"/>
<dbReference type="CDD" id="cd09762">
    <property type="entry name" value="HSDL2_SDR_c"/>
    <property type="match status" value="1"/>
</dbReference>
<evidence type="ECO:0000256" key="8">
    <source>
        <dbReference type="ARBA" id="ARBA00040243"/>
    </source>
</evidence>
<evidence type="ECO:0000259" key="9">
    <source>
        <dbReference type="Pfam" id="PF02036"/>
    </source>
</evidence>
<dbReference type="NCBIfam" id="NF006133">
    <property type="entry name" value="PRK08278.1"/>
    <property type="match status" value="1"/>
</dbReference>
<evidence type="ECO:0000313" key="11">
    <source>
        <dbReference type="EnsemblMetazoa" id="HelroP185726"/>
    </source>
</evidence>
<dbReference type="EMBL" id="AMQM01005128">
    <property type="status" value="NOT_ANNOTATED_CDS"/>
    <property type="molecule type" value="Genomic_DNA"/>
</dbReference>
<protein>
    <recommendedName>
        <fullName evidence="8">Hydroxysteroid dehydrogenase-like protein 2</fullName>
    </recommendedName>
</protein>
<dbReference type="Pfam" id="PF02036">
    <property type="entry name" value="SCP2"/>
    <property type="match status" value="1"/>
</dbReference>
<evidence type="ECO:0000256" key="5">
    <source>
        <dbReference type="ARBA" id="ARBA00023002"/>
    </source>
</evidence>
<dbReference type="Gene3D" id="3.40.50.720">
    <property type="entry name" value="NAD(P)-binding Rossmann-like Domain"/>
    <property type="match status" value="1"/>
</dbReference>
<dbReference type="GO" id="GO:0005777">
    <property type="term" value="C:peroxisome"/>
    <property type="evidence" value="ECO:0007669"/>
    <property type="project" value="UniProtKB-SubCell"/>
</dbReference>
<dbReference type="InParanoid" id="T1FN73"/>
<dbReference type="CTD" id="20210271"/>
<dbReference type="FunFam" id="3.40.50.720:FF:000301">
    <property type="entry name" value="Hydroxysteroid dehydrogenase like 2"/>
    <property type="match status" value="1"/>
</dbReference>
<dbReference type="InterPro" id="IPR002347">
    <property type="entry name" value="SDR_fam"/>
</dbReference>
<keyword evidence="7" id="KW-0576">Peroxisome</keyword>
<sequence length="419" mass="45989">MIPNVGKLAGKTVFITGASRGIGKAIAEKCAKDGANIVIAAKTATPHPKLPGTIYTAAEELEQLGGKCLPCEVDIRDEKQVKQAIDSAVSKFGGIDILVNNASAISLTNTEATEMKRFDLMFGVNVRGTFLCSKYCIPHLKRAKNPKILNISPPLSLNPVWFKDHCAYTMSKFGMSMCVLGMADELKGDHICVNALWPKTAIYTAAMEMLAGSKEVMARCRKPEVMSDAAYVILTNDSPDNTGHFYVDENVLKDANITNFDKYNFVENPSLMPDFFLEEYLNDKHAFQISNADKKVESENKSEDLIKSNPELARTLDALRQIITKDVVDAVGSVYVFQIEEYGSILLDLKNESGSLLLQAPDGLTPDSTFILNAETFVQMFNRQLAPAAAFMTGRLEIDGDFAKAMKLEKAMKGLKSNL</sequence>
<dbReference type="KEGG" id="hro:HELRODRAFT_185726"/>
<evidence type="ECO:0000256" key="4">
    <source>
        <dbReference type="ARBA" id="ARBA00022857"/>
    </source>
</evidence>
<reference evidence="12" key="1">
    <citation type="submission" date="2012-12" db="EMBL/GenBank/DDBJ databases">
        <authorList>
            <person name="Hellsten U."/>
            <person name="Grimwood J."/>
            <person name="Chapman J.A."/>
            <person name="Shapiro H."/>
            <person name="Aerts A."/>
            <person name="Otillar R.P."/>
            <person name="Terry A.Y."/>
            <person name="Boore J.L."/>
            <person name="Simakov O."/>
            <person name="Marletaz F."/>
            <person name="Cho S.-J."/>
            <person name="Edsinger-Gonzales E."/>
            <person name="Havlak P."/>
            <person name="Kuo D.-H."/>
            <person name="Larsson T."/>
            <person name="Lv J."/>
            <person name="Arendt D."/>
            <person name="Savage R."/>
            <person name="Osoegawa K."/>
            <person name="de Jong P."/>
            <person name="Lindberg D.R."/>
            <person name="Seaver E.C."/>
            <person name="Weisblat D.A."/>
            <person name="Putnam N.H."/>
            <person name="Grigoriev I.V."/>
            <person name="Rokhsar D.S."/>
        </authorList>
    </citation>
    <scope>NUCLEOTIDE SEQUENCE</scope>
</reference>
<dbReference type="STRING" id="6412.T1FN73"/>
<evidence type="ECO:0000313" key="12">
    <source>
        <dbReference type="Proteomes" id="UP000015101"/>
    </source>
</evidence>
<proteinExistence type="inferred from homology"/>
<evidence type="ECO:0000256" key="1">
    <source>
        <dbReference type="ARBA" id="ARBA00004173"/>
    </source>
</evidence>
<reference evidence="11" key="3">
    <citation type="submission" date="2015-06" db="UniProtKB">
        <authorList>
            <consortium name="EnsemblMetazoa"/>
        </authorList>
    </citation>
    <scope>IDENTIFICATION</scope>
</reference>
<dbReference type="InterPro" id="IPR036527">
    <property type="entry name" value="SCP2_sterol-bd_dom_sf"/>
</dbReference>
<keyword evidence="4" id="KW-0521">NADP</keyword>
<dbReference type="FunCoup" id="T1FN73">
    <property type="interactions" value="934"/>
</dbReference>
<evidence type="ECO:0000313" key="10">
    <source>
        <dbReference type="EMBL" id="ESO01019.1"/>
    </source>
</evidence>
<evidence type="ECO:0000256" key="3">
    <source>
        <dbReference type="ARBA" id="ARBA00006484"/>
    </source>
</evidence>
<dbReference type="EnsemblMetazoa" id="HelroT185726">
    <property type="protein sequence ID" value="HelroP185726"/>
    <property type="gene ID" value="HelroG185726"/>
</dbReference>
<dbReference type="Proteomes" id="UP000015101">
    <property type="component" value="Unassembled WGS sequence"/>
</dbReference>
<accession>T1FN73</accession>
<evidence type="ECO:0000256" key="2">
    <source>
        <dbReference type="ARBA" id="ARBA00004275"/>
    </source>
</evidence>
<dbReference type="Pfam" id="PF00106">
    <property type="entry name" value="adh_short"/>
    <property type="match status" value="1"/>
</dbReference>
<dbReference type="PANTHER" id="PTHR42808">
    <property type="entry name" value="HYDROXYSTEROID DEHYDROGENASE-LIKE PROTEIN 2"/>
    <property type="match status" value="1"/>
</dbReference>
<dbReference type="HOGENOM" id="CLU_010194_25_0_1"/>
<dbReference type="SUPFAM" id="SSF55718">
    <property type="entry name" value="SCP-like"/>
    <property type="match status" value="1"/>
</dbReference>
<dbReference type="PRINTS" id="PR00081">
    <property type="entry name" value="GDHRDH"/>
</dbReference>
<evidence type="ECO:0000256" key="6">
    <source>
        <dbReference type="ARBA" id="ARBA00023128"/>
    </source>
</evidence>
<dbReference type="GeneID" id="20210271"/>
<dbReference type="eggNOG" id="KOG0725">
    <property type="taxonomic scope" value="Eukaryota"/>
</dbReference>
<evidence type="ECO:0000256" key="7">
    <source>
        <dbReference type="ARBA" id="ARBA00023140"/>
    </source>
</evidence>
<keyword evidence="12" id="KW-1185">Reference proteome</keyword>
<dbReference type="RefSeq" id="XP_009020731.1">
    <property type="nucleotide sequence ID" value="XM_009022483.1"/>
</dbReference>
<reference evidence="10 12" key="2">
    <citation type="journal article" date="2013" name="Nature">
        <title>Insights into bilaterian evolution from three spiralian genomes.</title>
        <authorList>
            <person name="Simakov O."/>
            <person name="Marletaz F."/>
            <person name="Cho S.J."/>
            <person name="Edsinger-Gonzales E."/>
            <person name="Havlak P."/>
            <person name="Hellsten U."/>
            <person name="Kuo D.H."/>
            <person name="Larsson T."/>
            <person name="Lv J."/>
            <person name="Arendt D."/>
            <person name="Savage R."/>
            <person name="Osoegawa K."/>
            <person name="de Jong P."/>
            <person name="Grimwood J."/>
            <person name="Chapman J.A."/>
            <person name="Shapiro H."/>
            <person name="Aerts A."/>
            <person name="Otillar R.P."/>
            <person name="Terry A.Y."/>
            <person name="Boore J.L."/>
            <person name="Grigoriev I.V."/>
            <person name="Lindberg D.R."/>
            <person name="Seaver E.C."/>
            <person name="Weisblat D.A."/>
            <person name="Putnam N.H."/>
            <person name="Rokhsar D.S."/>
        </authorList>
    </citation>
    <scope>NUCLEOTIDE SEQUENCE</scope>
</reference>
<dbReference type="EMBL" id="KB096830">
    <property type="protein sequence ID" value="ESO01019.1"/>
    <property type="molecule type" value="Genomic_DNA"/>
</dbReference>
<gene>
    <name evidence="11" type="primary">20210271</name>
    <name evidence="10" type="ORF">HELRODRAFT_185726</name>
</gene>
<dbReference type="eggNOG" id="KOG4170">
    <property type="taxonomic scope" value="Eukaryota"/>
</dbReference>
<organism evidence="11 12">
    <name type="scientific">Helobdella robusta</name>
    <name type="common">Californian leech</name>
    <dbReference type="NCBI Taxonomy" id="6412"/>
    <lineage>
        <taxon>Eukaryota</taxon>
        <taxon>Metazoa</taxon>
        <taxon>Spiralia</taxon>
        <taxon>Lophotrochozoa</taxon>
        <taxon>Annelida</taxon>
        <taxon>Clitellata</taxon>
        <taxon>Hirudinea</taxon>
        <taxon>Rhynchobdellida</taxon>
        <taxon>Glossiphoniidae</taxon>
        <taxon>Helobdella</taxon>
    </lineage>
</organism>
<dbReference type="OrthoDB" id="5327538at2759"/>
<dbReference type="InterPro" id="IPR036291">
    <property type="entry name" value="NAD(P)-bd_dom_sf"/>
</dbReference>
<feature type="domain" description="SCP2" evidence="9">
    <location>
        <begin position="324"/>
        <end position="413"/>
    </location>
</feature>
<dbReference type="AlphaFoldDB" id="T1FN73"/>
<comment type="subcellular location">
    <subcellularLocation>
        <location evidence="1">Mitochondrion</location>
    </subcellularLocation>
    <subcellularLocation>
        <location evidence="2">Peroxisome</location>
    </subcellularLocation>
</comment>
<dbReference type="Gene3D" id="3.30.1050.10">
    <property type="entry name" value="SCP2 sterol-binding domain"/>
    <property type="match status" value="1"/>
</dbReference>
<dbReference type="InterPro" id="IPR051935">
    <property type="entry name" value="HSDL2"/>
</dbReference>